<reference evidence="6 7" key="1">
    <citation type="submission" date="2019-01" db="EMBL/GenBank/DDBJ databases">
        <title>Halorientalis sp. F13-25 a new haloarchaeum isolated from hypersaline water.</title>
        <authorList>
            <person name="Ana D.-V."/>
            <person name="Cristina S.-P."/>
            <person name="Antonio V."/>
        </authorList>
    </citation>
    <scope>NUCLEOTIDE SEQUENCE [LARGE SCALE GENOMIC DNA]</scope>
    <source>
        <strain evidence="6 7">F13-25</strain>
    </source>
</reference>
<organism evidence="6 7">
    <name type="scientific">Halorientalis pallida</name>
    <dbReference type="NCBI Taxonomy" id="2479928"/>
    <lineage>
        <taxon>Archaea</taxon>
        <taxon>Methanobacteriati</taxon>
        <taxon>Methanobacteriota</taxon>
        <taxon>Stenosarchaea group</taxon>
        <taxon>Halobacteria</taxon>
        <taxon>Halobacteriales</taxon>
        <taxon>Haloarculaceae</taxon>
        <taxon>Halorientalis</taxon>
    </lineage>
</organism>
<dbReference type="AlphaFoldDB" id="A0A498KZG9"/>
<feature type="transmembrane region" description="Helical" evidence="5">
    <location>
        <begin position="261"/>
        <end position="281"/>
    </location>
</feature>
<dbReference type="GO" id="GO:0016765">
    <property type="term" value="F:transferase activity, transferring alkyl or aryl (other than methyl) groups"/>
    <property type="evidence" value="ECO:0007669"/>
    <property type="project" value="InterPro"/>
</dbReference>
<dbReference type="InterPro" id="IPR000537">
    <property type="entry name" value="UbiA_prenyltransferase"/>
</dbReference>
<proteinExistence type="predicted"/>
<keyword evidence="3 5" id="KW-1133">Transmembrane helix</keyword>
<dbReference type="GO" id="GO:0005886">
    <property type="term" value="C:plasma membrane"/>
    <property type="evidence" value="ECO:0007669"/>
    <property type="project" value="UniProtKB-SubCell"/>
</dbReference>
<accession>A0A498KZG9</accession>
<keyword evidence="6" id="KW-0808">Transferase</keyword>
<gene>
    <name evidence="6" type="ORF">EAF64_12995</name>
</gene>
<evidence type="ECO:0000313" key="6">
    <source>
        <dbReference type="EMBL" id="RXK48586.1"/>
    </source>
</evidence>
<evidence type="ECO:0000256" key="2">
    <source>
        <dbReference type="ARBA" id="ARBA00022692"/>
    </source>
</evidence>
<dbReference type="Proteomes" id="UP000289691">
    <property type="component" value="Unassembled WGS sequence"/>
</dbReference>
<evidence type="ECO:0000256" key="3">
    <source>
        <dbReference type="ARBA" id="ARBA00022989"/>
    </source>
</evidence>
<dbReference type="RefSeq" id="WP_129069423.1">
    <property type="nucleotide sequence ID" value="NZ_RDFA01000004.1"/>
</dbReference>
<feature type="transmembrane region" description="Helical" evidence="5">
    <location>
        <begin position="238"/>
        <end position="255"/>
    </location>
</feature>
<name>A0A498KZG9_9EURY</name>
<evidence type="ECO:0000256" key="4">
    <source>
        <dbReference type="ARBA" id="ARBA00023136"/>
    </source>
</evidence>
<protein>
    <submittedName>
        <fullName evidence="6">4-hydroxybenzoate polyprenyltransferase</fullName>
    </submittedName>
</protein>
<feature type="transmembrane region" description="Helical" evidence="5">
    <location>
        <begin position="161"/>
        <end position="182"/>
    </location>
</feature>
<evidence type="ECO:0000256" key="1">
    <source>
        <dbReference type="ARBA" id="ARBA00004651"/>
    </source>
</evidence>
<comment type="caution">
    <text evidence="6">The sequence shown here is derived from an EMBL/GenBank/DDBJ whole genome shotgun (WGS) entry which is preliminary data.</text>
</comment>
<evidence type="ECO:0000256" key="5">
    <source>
        <dbReference type="SAM" id="Phobius"/>
    </source>
</evidence>
<sequence>MAKEEYRSGEIEQTSKQHGRVIATVWRALCRAWRVFQYSSVYVAVLATTEVGVAMLVLEVPPNPAPPVVGLVTFAVYANDRITDVETDALTDRRKAAFVRRFERFLYPLAAGAYGLAVTIAALGGPLSLALTLLPGLFWVFYAANWFDGVTEAFYRLKEQFLLNTAMIAVAWAVTITFLPIAFAGGGVTLTTMTVFTYFFLRVFVLAEVGNIPDREGDEVIGVDTIPVLYGLDGTRRALYLVNLLTIGLLSVAVAGDHLRIVHTAPLLVGAGYSFVVIGLIGRWQNLSGLSQLVESEHFVTYVLLWVVLLLA</sequence>
<feature type="transmembrane region" description="Helical" evidence="5">
    <location>
        <begin position="129"/>
        <end position="149"/>
    </location>
</feature>
<comment type="subcellular location">
    <subcellularLocation>
        <location evidence="1">Cell membrane</location>
        <topology evidence="1">Multi-pass membrane protein</topology>
    </subcellularLocation>
</comment>
<evidence type="ECO:0000313" key="7">
    <source>
        <dbReference type="Proteomes" id="UP000289691"/>
    </source>
</evidence>
<keyword evidence="4 5" id="KW-0472">Membrane</keyword>
<dbReference type="OrthoDB" id="241539at2157"/>
<keyword evidence="7" id="KW-1185">Reference proteome</keyword>
<feature type="transmembrane region" description="Helical" evidence="5">
    <location>
        <begin position="188"/>
        <end position="207"/>
    </location>
</feature>
<keyword evidence="2 5" id="KW-0812">Transmembrane</keyword>
<dbReference type="Pfam" id="PF01040">
    <property type="entry name" value="UbiA"/>
    <property type="match status" value="1"/>
</dbReference>
<dbReference type="EMBL" id="RDFA01000004">
    <property type="protein sequence ID" value="RXK48586.1"/>
    <property type="molecule type" value="Genomic_DNA"/>
</dbReference>